<dbReference type="OrthoDB" id="3288614at2"/>
<keyword evidence="3" id="KW-1185">Reference proteome</keyword>
<gene>
    <name evidence="2" type="ORF">CLV30_103134</name>
</gene>
<evidence type="ECO:0000313" key="3">
    <source>
        <dbReference type="Proteomes" id="UP000243528"/>
    </source>
</evidence>
<dbReference type="EMBL" id="PYGE01000003">
    <property type="protein sequence ID" value="PSL05980.1"/>
    <property type="molecule type" value="Genomic_DNA"/>
</dbReference>
<protein>
    <submittedName>
        <fullName evidence="2">Reductase EvaE/reductase VcaE</fullName>
    </submittedName>
</protein>
<dbReference type="GO" id="GO:0005737">
    <property type="term" value="C:cytoplasm"/>
    <property type="evidence" value="ECO:0007669"/>
    <property type="project" value="TreeGrafter"/>
</dbReference>
<evidence type="ECO:0000259" key="1">
    <source>
        <dbReference type="Pfam" id="PF01370"/>
    </source>
</evidence>
<comment type="caution">
    <text evidence="2">The sequence shown here is derived from an EMBL/GenBank/DDBJ whole genome shotgun (WGS) entry which is preliminary data.</text>
</comment>
<dbReference type="InterPro" id="IPR051783">
    <property type="entry name" value="NAD(P)-dependent_oxidoreduct"/>
</dbReference>
<dbReference type="Pfam" id="PF01370">
    <property type="entry name" value="Epimerase"/>
    <property type="match status" value="1"/>
</dbReference>
<proteinExistence type="predicted"/>
<feature type="domain" description="NAD-dependent epimerase/dehydratase" evidence="1">
    <location>
        <begin position="19"/>
        <end position="254"/>
    </location>
</feature>
<evidence type="ECO:0000313" key="2">
    <source>
        <dbReference type="EMBL" id="PSL05980.1"/>
    </source>
</evidence>
<dbReference type="RefSeq" id="WP_106536390.1">
    <property type="nucleotide sequence ID" value="NZ_ML142901.1"/>
</dbReference>
<dbReference type="AlphaFoldDB" id="A0A2P8E911"/>
<sequence length="341" mass="36022">MTATSATPRRPGEDARPQITVLGATGFVGSAVLARLARRDVRLRAVARAAAVPPAAAAAGIEVVTADLTDREAMAAAVKGSDAVVHLLLSEGGWRAADSDGAERVNVGVMRELTEVLRADSGHEAPPVLVYAGAASQVGVPPREPLDGSEHDHPATVYDRQKVAAEQALVQATEAGWVRGVSLRLPTVFGTSPGGADRGVVTAMVRRALAGEPLTMWHDGTVRRDLVDVSDIACAFEAALDHADGLAGRHWLIGAGRGDPLGRVFELIAQVVADRAGTGAVPVVSVPPPEHAPETDFRSVTIDSTRFRAVTGWRPRISLREGIDRLVTDLTWHDDETTRRQ</sequence>
<reference evidence="2 3" key="1">
    <citation type="submission" date="2018-03" db="EMBL/GenBank/DDBJ databases">
        <title>Genomic Encyclopedia of Archaeal and Bacterial Type Strains, Phase II (KMG-II): from individual species to whole genera.</title>
        <authorList>
            <person name="Goeker M."/>
        </authorList>
    </citation>
    <scope>NUCLEOTIDE SEQUENCE [LARGE SCALE GENOMIC DNA]</scope>
    <source>
        <strain evidence="2 3">DSM 45211</strain>
    </source>
</reference>
<dbReference type="Gene3D" id="3.40.50.720">
    <property type="entry name" value="NAD(P)-binding Rossmann-like Domain"/>
    <property type="match status" value="1"/>
</dbReference>
<name>A0A2P8E911_9ACTN</name>
<dbReference type="PANTHER" id="PTHR48079:SF6">
    <property type="entry name" value="NAD(P)-BINDING DOMAIN-CONTAINING PROTEIN-RELATED"/>
    <property type="match status" value="1"/>
</dbReference>
<organism evidence="2 3">
    <name type="scientific">Haloactinopolyspora alba</name>
    <dbReference type="NCBI Taxonomy" id="648780"/>
    <lineage>
        <taxon>Bacteria</taxon>
        <taxon>Bacillati</taxon>
        <taxon>Actinomycetota</taxon>
        <taxon>Actinomycetes</taxon>
        <taxon>Jiangellales</taxon>
        <taxon>Jiangellaceae</taxon>
        <taxon>Haloactinopolyspora</taxon>
    </lineage>
</organism>
<dbReference type="GO" id="GO:0004029">
    <property type="term" value="F:aldehyde dehydrogenase (NAD+) activity"/>
    <property type="evidence" value="ECO:0007669"/>
    <property type="project" value="TreeGrafter"/>
</dbReference>
<dbReference type="Proteomes" id="UP000243528">
    <property type="component" value="Unassembled WGS sequence"/>
</dbReference>
<dbReference type="InterPro" id="IPR001509">
    <property type="entry name" value="Epimerase_deHydtase"/>
</dbReference>
<dbReference type="InterPro" id="IPR036291">
    <property type="entry name" value="NAD(P)-bd_dom_sf"/>
</dbReference>
<dbReference type="PANTHER" id="PTHR48079">
    <property type="entry name" value="PROTEIN YEEZ"/>
    <property type="match status" value="1"/>
</dbReference>
<accession>A0A2P8E911</accession>
<dbReference type="SUPFAM" id="SSF51735">
    <property type="entry name" value="NAD(P)-binding Rossmann-fold domains"/>
    <property type="match status" value="1"/>
</dbReference>